<dbReference type="EMBL" id="LN609396">
    <property type="protein sequence ID" value="CEF59304.2"/>
    <property type="molecule type" value="Genomic_DNA"/>
</dbReference>
<name>A0A090KPL3_STRRB</name>
<evidence type="ECO:0000313" key="2">
    <source>
        <dbReference type="EMBL" id="CEF59304.2"/>
    </source>
</evidence>
<proteinExistence type="predicted"/>
<dbReference type="RefSeq" id="XP_024498515.1">
    <property type="nucleotide sequence ID" value="XM_024650029.1"/>
</dbReference>
<reference evidence="2" key="1">
    <citation type="submission" date="2014-09" db="EMBL/GenBank/DDBJ databases">
        <authorList>
            <person name="Aslett A.Martin."/>
        </authorList>
    </citation>
    <scope>NUCLEOTIDE SEQUENCE</scope>
    <source>
        <strain evidence="2">ED321 Heterogonic</strain>
    </source>
</reference>
<gene>
    <name evidence="2 4 5" type="ORF">SRAE_X000105500</name>
</gene>
<dbReference type="WormBase" id="SRAE_X000105500">
    <property type="protein sequence ID" value="SRP04385"/>
    <property type="gene ID" value="WBGene00266618"/>
</dbReference>
<dbReference type="AlphaFoldDB" id="A0A090KPL3"/>
<evidence type="ECO:0000313" key="5">
    <source>
        <dbReference type="WormBase" id="SRAE_X000105500"/>
    </source>
</evidence>
<dbReference type="GeneID" id="36384112"/>
<protein>
    <submittedName>
        <fullName evidence="2 4">NAD-dependent protein deacetylase sirtuin-2</fullName>
    </submittedName>
</protein>
<keyword evidence="3" id="KW-1185">Reference proteome</keyword>
<dbReference type="Proteomes" id="UP000035682">
    <property type="component" value="Unplaced"/>
</dbReference>
<evidence type="ECO:0000256" key="1">
    <source>
        <dbReference type="SAM" id="MobiDB-lite"/>
    </source>
</evidence>
<accession>A0A090KPL3</accession>
<organism evidence="2">
    <name type="scientific">Strongyloides ratti</name>
    <name type="common">Parasitic roundworm</name>
    <dbReference type="NCBI Taxonomy" id="34506"/>
    <lineage>
        <taxon>Eukaryota</taxon>
        <taxon>Metazoa</taxon>
        <taxon>Ecdysozoa</taxon>
        <taxon>Nematoda</taxon>
        <taxon>Chromadorea</taxon>
        <taxon>Rhabditida</taxon>
        <taxon>Tylenchina</taxon>
        <taxon>Panagrolaimomorpha</taxon>
        <taxon>Strongyloidoidea</taxon>
        <taxon>Strongyloididae</taxon>
        <taxon>Strongyloides</taxon>
    </lineage>
</organism>
<feature type="compositionally biased region" description="Acidic residues" evidence="1">
    <location>
        <begin position="282"/>
        <end position="295"/>
    </location>
</feature>
<evidence type="ECO:0000313" key="4">
    <source>
        <dbReference type="WBParaSite" id="SRAE_X000105500.1"/>
    </source>
</evidence>
<evidence type="ECO:0000313" key="3">
    <source>
        <dbReference type="Proteomes" id="UP000035682"/>
    </source>
</evidence>
<dbReference type="CTD" id="36384112"/>
<reference evidence="4" key="3">
    <citation type="submission" date="2020-12" db="UniProtKB">
        <authorList>
            <consortium name="WormBaseParasite"/>
        </authorList>
    </citation>
    <scope>IDENTIFICATION</scope>
</reference>
<feature type="region of interest" description="Disordered" evidence="1">
    <location>
        <begin position="264"/>
        <end position="295"/>
    </location>
</feature>
<dbReference type="WBParaSite" id="SRAE_X000105500.1">
    <property type="protein sequence ID" value="SRAE_X000105500.1"/>
    <property type="gene ID" value="WBGene00266618"/>
</dbReference>
<reference evidence="3" key="2">
    <citation type="submission" date="2014-09" db="EMBL/GenBank/DDBJ databases">
        <authorList>
            <person name="Martin A.A."/>
        </authorList>
    </citation>
    <scope>NUCLEOTIDE SEQUENCE</scope>
    <source>
        <strain evidence="3">ED321</strain>
    </source>
</reference>
<sequence>MSTSAVKTTEHIYKTFRGRRKNRRGRTYRPIRLVRQIPITNLKFPNPTPSDYNFIVDPLFVEEEDYLQYQYDNINMQSIKNDFFDDNDTYGRKKLHRSGSLPSLNIFNEMIEMYELKNEPGYVDSREESPLYHFPSNEDPILLSKMDRKKVKRSHSLVDLRYYFIMSPETIETVALLRKFESACKLERVLYNLNFCNFRQIIIKAQELGYLTPNIIKHLTNNNIYEILNKQEVVANKISKFNWSLYYELHKKKDQFLNNINRKPSHKDRFKRHNSESHSDTDDNEDDYYSSEEEIEEFTDDDIYDEEIDNVIEKVVKNKNENDKEKMVILKNENTGNEKIYENDLISNDEKSVNAKEGKIDETININNNNNKIDKIVDNHNVVNENNYSNINDSYNIINSNTNILTNKVQNDKPVFLDDGNDDYQKTEVLNAIVEINNSNNNEKIVNGKIVDKENNSLKINQKVTNRTKEKSKNVHIINNFEEAIDIIKKSDKIVVLNGYQTISNSNVPHWKRHF</sequence>